<reference evidence="1" key="1">
    <citation type="submission" date="2021-06" db="EMBL/GenBank/DDBJ databases">
        <authorList>
            <person name="Kallberg Y."/>
            <person name="Tangrot J."/>
            <person name="Rosling A."/>
        </authorList>
    </citation>
    <scope>NUCLEOTIDE SEQUENCE</scope>
    <source>
        <strain evidence="1">IL203A</strain>
    </source>
</reference>
<evidence type="ECO:0000313" key="1">
    <source>
        <dbReference type="EMBL" id="CAG8441842.1"/>
    </source>
</evidence>
<sequence length="72" mass="8513">MLPIKLNQITTETSSILNKDNNDLHQSAMNEFQWFCNDLKSLLNENDSTLDKSICKFIKVYKQHYLLKDTYI</sequence>
<protein>
    <submittedName>
        <fullName evidence="1">117_t:CDS:1</fullName>
    </submittedName>
</protein>
<dbReference type="Proteomes" id="UP000789702">
    <property type="component" value="Unassembled WGS sequence"/>
</dbReference>
<organism evidence="1 2">
    <name type="scientific">Dentiscutata heterogama</name>
    <dbReference type="NCBI Taxonomy" id="1316150"/>
    <lineage>
        <taxon>Eukaryota</taxon>
        <taxon>Fungi</taxon>
        <taxon>Fungi incertae sedis</taxon>
        <taxon>Mucoromycota</taxon>
        <taxon>Glomeromycotina</taxon>
        <taxon>Glomeromycetes</taxon>
        <taxon>Diversisporales</taxon>
        <taxon>Gigasporaceae</taxon>
        <taxon>Dentiscutata</taxon>
    </lineage>
</organism>
<keyword evidence="2" id="KW-1185">Reference proteome</keyword>
<accession>A0ACA9JY07</accession>
<dbReference type="EMBL" id="CAJVPU010000140">
    <property type="protein sequence ID" value="CAG8441842.1"/>
    <property type="molecule type" value="Genomic_DNA"/>
</dbReference>
<proteinExistence type="predicted"/>
<name>A0ACA9JY07_9GLOM</name>
<gene>
    <name evidence="1" type="ORF">DHETER_LOCUS314</name>
</gene>
<evidence type="ECO:0000313" key="2">
    <source>
        <dbReference type="Proteomes" id="UP000789702"/>
    </source>
</evidence>
<comment type="caution">
    <text evidence="1">The sequence shown here is derived from an EMBL/GenBank/DDBJ whole genome shotgun (WGS) entry which is preliminary data.</text>
</comment>